<dbReference type="EMBL" id="JAWDGP010004552">
    <property type="protein sequence ID" value="KAK3763483.1"/>
    <property type="molecule type" value="Genomic_DNA"/>
</dbReference>
<organism evidence="1 2">
    <name type="scientific">Elysia crispata</name>
    <name type="common">lettuce slug</name>
    <dbReference type="NCBI Taxonomy" id="231223"/>
    <lineage>
        <taxon>Eukaryota</taxon>
        <taxon>Metazoa</taxon>
        <taxon>Spiralia</taxon>
        <taxon>Lophotrochozoa</taxon>
        <taxon>Mollusca</taxon>
        <taxon>Gastropoda</taxon>
        <taxon>Heterobranchia</taxon>
        <taxon>Euthyneura</taxon>
        <taxon>Panpulmonata</taxon>
        <taxon>Sacoglossa</taxon>
        <taxon>Placobranchoidea</taxon>
        <taxon>Plakobranchidae</taxon>
        <taxon>Elysia</taxon>
    </lineage>
</organism>
<sequence>MPYQRRFGGGGMYRFMERIIWVSSPADLDIIMAFAKFGSRVVKSMTRTWMPNLNKFIVLCGVNSLIPTF</sequence>
<protein>
    <submittedName>
        <fullName evidence="1">Uncharacterized protein</fullName>
    </submittedName>
</protein>
<name>A0AAE1DBL5_9GAST</name>
<accession>A0AAE1DBL5</accession>
<dbReference type="AlphaFoldDB" id="A0AAE1DBL5"/>
<reference evidence="1" key="1">
    <citation type="journal article" date="2023" name="G3 (Bethesda)">
        <title>A reference genome for the long-term kleptoplast-retaining sea slug Elysia crispata morphotype clarki.</title>
        <authorList>
            <person name="Eastman K.E."/>
            <person name="Pendleton A.L."/>
            <person name="Shaikh M.A."/>
            <person name="Suttiyut T."/>
            <person name="Ogas R."/>
            <person name="Tomko P."/>
            <person name="Gavelis G."/>
            <person name="Widhalm J.R."/>
            <person name="Wisecaver J.H."/>
        </authorList>
    </citation>
    <scope>NUCLEOTIDE SEQUENCE</scope>
    <source>
        <strain evidence="1">ECLA1</strain>
    </source>
</reference>
<proteinExistence type="predicted"/>
<keyword evidence="2" id="KW-1185">Reference proteome</keyword>
<dbReference type="Proteomes" id="UP001283361">
    <property type="component" value="Unassembled WGS sequence"/>
</dbReference>
<comment type="caution">
    <text evidence="1">The sequence shown here is derived from an EMBL/GenBank/DDBJ whole genome shotgun (WGS) entry which is preliminary data.</text>
</comment>
<evidence type="ECO:0000313" key="2">
    <source>
        <dbReference type="Proteomes" id="UP001283361"/>
    </source>
</evidence>
<evidence type="ECO:0000313" key="1">
    <source>
        <dbReference type="EMBL" id="KAK3763483.1"/>
    </source>
</evidence>
<gene>
    <name evidence="1" type="ORF">RRG08_012217</name>
</gene>